<dbReference type="EMBL" id="RKHL01000001">
    <property type="protein sequence ID" value="ROR82239.1"/>
    <property type="molecule type" value="Genomic_DNA"/>
</dbReference>
<sequence>MPDYAIDPNVVSAVGNALDGYVATIPRPSWSEDGACRSDVVTSAVGDLADWAVAAWSRCEDGISIAGLRANEAARVQREADERVARDASPYGHWTI</sequence>
<keyword evidence="2" id="KW-1185">Reference proteome</keyword>
<organism evidence="1 2">
    <name type="scientific">Plantibacter flavus</name>
    <dbReference type="NCBI Taxonomy" id="150123"/>
    <lineage>
        <taxon>Bacteria</taxon>
        <taxon>Bacillati</taxon>
        <taxon>Actinomycetota</taxon>
        <taxon>Actinomycetes</taxon>
        <taxon>Micrococcales</taxon>
        <taxon>Microbacteriaceae</taxon>
        <taxon>Plantibacter</taxon>
    </lineage>
</organism>
<gene>
    <name evidence="1" type="ORF">EDD42_2327</name>
</gene>
<comment type="caution">
    <text evidence="1">The sequence shown here is derived from an EMBL/GenBank/DDBJ whole genome shotgun (WGS) entry which is preliminary data.</text>
</comment>
<evidence type="ECO:0000313" key="1">
    <source>
        <dbReference type="EMBL" id="ROR82239.1"/>
    </source>
</evidence>
<dbReference type="Proteomes" id="UP000266915">
    <property type="component" value="Unassembled WGS sequence"/>
</dbReference>
<name>A0A3N2C419_9MICO</name>
<proteinExistence type="predicted"/>
<reference evidence="1 2" key="1">
    <citation type="submission" date="2018-11" db="EMBL/GenBank/DDBJ databases">
        <title>Sequencing the genomes of 1000 actinobacteria strains.</title>
        <authorList>
            <person name="Klenk H.-P."/>
        </authorList>
    </citation>
    <scope>NUCLEOTIDE SEQUENCE [LARGE SCALE GENOMIC DNA]</scope>
    <source>
        <strain evidence="1 2">DSM 14012</strain>
    </source>
</reference>
<dbReference type="RefSeq" id="WP_085513130.1">
    <property type="nucleotide sequence ID" value="NZ_FXAP01000005.1"/>
</dbReference>
<evidence type="ECO:0000313" key="2">
    <source>
        <dbReference type="Proteomes" id="UP000266915"/>
    </source>
</evidence>
<dbReference type="AlphaFoldDB" id="A0A3N2C419"/>
<accession>A0A3N2C419</accession>
<protein>
    <submittedName>
        <fullName evidence="1">Uncharacterized protein</fullName>
    </submittedName>
</protein>